<accession>A0A6L9QN02</accession>
<evidence type="ECO:0000313" key="3">
    <source>
        <dbReference type="Proteomes" id="UP000475532"/>
    </source>
</evidence>
<gene>
    <name evidence="2" type="ORF">G3I70_23170</name>
</gene>
<dbReference type="PANTHER" id="PTHR46244">
    <property type="entry name" value="PHOSPHOENOLPYRUVATE-PROTEIN PHOSPHOTRANSFERASE"/>
    <property type="match status" value="1"/>
</dbReference>
<dbReference type="Pfam" id="PF02896">
    <property type="entry name" value="PEP-utilizers_C"/>
    <property type="match status" value="1"/>
</dbReference>
<dbReference type="InterPro" id="IPR015813">
    <property type="entry name" value="Pyrv/PenolPyrv_kinase-like_dom"/>
</dbReference>
<dbReference type="EMBL" id="JAAGLI010000600">
    <property type="protein sequence ID" value="NEA25364.1"/>
    <property type="molecule type" value="Genomic_DNA"/>
</dbReference>
<feature type="non-terminal residue" evidence="2">
    <location>
        <position position="89"/>
    </location>
</feature>
<keyword evidence="2" id="KW-0808">Transferase</keyword>
<proteinExistence type="predicted"/>
<dbReference type="PANTHER" id="PTHR46244:SF3">
    <property type="entry name" value="PHOSPHOENOLPYRUVATE-PROTEIN PHOSPHOTRANSFERASE"/>
    <property type="match status" value="1"/>
</dbReference>
<evidence type="ECO:0000313" key="2">
    <source>
        <dbReference type="EMBL" id="NEA25364.1"/>
    </source>
</evidence>
<dbReference type="InterPro" id="IPR000121">
    <property type="entry name" value="PEP_util_C"/>
</dbReference>
<name>A0A6L9QN02_9ACTN</name>
<dbReference type="GO" id="GO:0016772">
    <property type="term" value="F:transferase activity, transferring phosphorus-containing groups"/>
    <property type="evidence" value="ECO:0007669"/>
    <property type="project" value="InterPro"/>
</dbReference>
<dbReference type="Proteomes" id="UP000475532">
    <property type="component" value="Unassembled WGS sequence"/>
</dbReference>
<feature type="domain" description="PEP-utilising enzyme C-terminal" evidence="1">
    <location>
        <begin position="27"/>
        <end position="89"/>
    </location>
</feature>
<protein>
    <submittedName>
        <fullName evidence="2">Phosphoenolpyruvate--protein phosphotransferase</fullName>
    </submittedName>
</protein>
<dbReference type="SUPFAM" id="SSF51621">
    <property type="entry name" value="Phosphoenolpyruvate/pyruvate domain"/>
    <property type="match status" value="1"/>
</dbReference>
<sequence length="89" mass="9113">MDGTAGTVRTSVTEREAAAIDAAAARAEENAVPAGPGRTADGHAIDLMVNIGSAADLDGADLTGVAGVGLFRTEFLFLGRREEPDLDEQ</sequence>
<dbReference type="RefSeq" id="WP_338071320.1">
    <property type="nucleotide sequence ID" value="NZ_JAAGLI010000600.1"/>
</dbReference>
<dbReference type="InterPro" id="IPR040442">
    <property type="entry name" value="Pyrv_kinase-like_dom_sf"/>
</dbReference>
<evidence type="ECO:0000259" key="1">
    <source>
        <dbReference type="Pfam" id="PF02896"/>
    </source>
</evidence>
<dbReference type="AlphaFoldDB" id="A0A6L9QN02"/>
<dbReference type="InterPro" id="IPR050499">
    <property type="entry name" value="PEP-utilizing_PTS_enzyme"/>
</dbReference>
<reference evidence="2 3" key="1">
    <citation type="submission" date="2020-01" db="EMBL/GenBank/DDBJ databases">
        <title>Insect and environment-associated Actinomycetes.</title>
        <authorList>
            <person name="Currrie C."/>
            <person name="Chevrette M."/>
            <person name="Carlson C."/>
            <person name="Stubbendieck R."/>
            <person name="Wendt-Pienkowski E."/>
        </authorList>
    </citation>
    <scope>NUCLEOTIDE SEQUENCE [LARGE SCALE GENOMIC DNA]</scope>
    <source>
        <strain evidence="2 3">SID10258</strain>
    </source>
</reference>
<comment type="caution">
    <text evidence="2">The sequence shown here is derived from an EMBL/GenBank/DDBJ whole genome shotgun (WGS) entry which is preliminary data.</text>
</comment>
<keyword evidence="2" id="KW-0670">Pyruvate</keyword>
<organism evidence="2 3">
    <name type="scientific">Actinomadura bangladeshensis</name>
    <dbReference type="NCBI Taxonomy" id="453573"/>
    <lineage>
        <taxon>Bacteria</taxon>
        <taxon>Bacillati</taxon>
        <taxon>Actinomycetota</taxon>
        <taxon>Actinomycetes</taxon>
        <taxon>Streptosporangiales</taxon>
        <taxon>Thermomonosporaceae</taxon>
        <taxon>Actinomadura</taxon>
    </lineage>
</organism>
<dbReference type="Gene3D" id="3.20.20.60">
    <property type="entry name" value="Phosphoenolpyruvate-binding domains"/>
    <property type="match status" value="1"/>
</dbReference>